<evidence type="ECO:0000313" key="2">
    <source>
        <dbReference type="EMBL" id="CAA9414068.1"/>
    </source>
</evidence>
<feature type="compositionally biased region" description="Basic residues" evidence="1">
    <location>
        <begin position="76"/>
        <end position="100"/>
    </location>
</feature>
<feature type="compositionally biased region" description="Low complexity" evidence="1">
    <location>
        <begin position="183"/>
        <end position="194"/>
    </location>
</feature>
<gene>
    <name evidence="2" type="ORF">AVDCRST_MAG66-2224</name>
</gene>
<feature type="region of interest" description="Disordered" evidence="1">
    <location>
        <begin position="1"/>
        <end position="231"/>
    </location>
</feature>
<feature type="compositionally biased region" description="Basic residues" evidence="1">
    <location>
        <begin position="161"/>
        <end position="182"/>
    </location>
</feature>
<organism evidence="2">
    <name type="scientific">uncultured Pseudonocardia sp</name>
    <dbReference type="NCBI Taxonomy" id="211455"/>
    <lineage>
        <taxon>Bacteria</taxon>
        <taxon>Bacillati</taxon>
        <taxon>Actinomycetota</taxon>
        <taxon>Actinomycetes</taxon>
        <taxon>Pseudonocardiales</taxon>
        <taxon>Pseudonocardiaceae</taxon>
        <taxon>Pseudonocardia</taxon>
        <taxon>environmental samples</taxon>
    </lineage>
</organism>
<keyword evidence="2" id="KW-0560">Oxidoreductase</keyword>
<feature type="compositionally biased region" description="Basic residues" evidence="1">
    <location>
        <begin position="134"/>
        <end position="150"/>
    </location>
</feature>
<feature type="compositionally biased region" description="Basic and acidic residues" evidence="1">
    <location>
        <begin position="119"/>
        <end position="133"/>
    </location>
</feature>
<accession>A0A6J4PHV7</accession>
<dbReference type="AlphaFoldDB" id="A0A6J4PHV7"/>
<feature type="compositionally biased region" description="Low complexity" evidence="1">
    <location>
        <begin position="11"/>
        <end position="22"/>
    </location>
</feature>
<feature type="compositionally biased region" description="Low complexity" evidence="1">
    <location>
        <begin position="33"/>
        <end position="43"/>
    </location>
</feature>
<dbReference type="GO" id="GO:0030612">
    <property type="term" value="F:arsenate reductase (thioredoxin) activity"/>
    <property type="evidence" value="ECO:0007669"/>
    <property type="project" value="UniProtKB-EC"/>
</dbReference>
<feature type="non-terminal residue" evidence="2">
    <location>
        <position position="1"/>
    </location>
</feature>
<dbReference type="EC" id="1.20.4.4" evidence="2"/>
<sequence>GHRADVGAAGGRAPRPGRPVAPGDRRRPGAGRGVAQRAPGPAGHPVQPAGPPRARPRPGRGGDAHPVRGRPTTHLPRARAGRAGRARGRRPARRLPGRVRLHAELRAVAARGGAVEPGPGERGREPGARDVRRYAPRARRAPRRDRRRAAPPRPTGAGHPAARRRRARRRRPGRHGVRRRARGAAGRRALVGRGPRPHRGADGVRPRPHRPRGADLPPRARRPPAGGPTVM</sequence>
<feature type="non-terminal residue" evidence="2">
    <location>
        <position position="231"/>
    </location>
</feature>
<feature type="compositionally biased region" description="Low complexity" evidence="1">
    <location>
        <begin position="106"/>
        <end position="118"/>
    </location>
</feature>
<evidence type="ECO:0000256" key="1">
    <source>
        <dbReference type="SAM" id="MobiDB-lite"/>
    </source>
</evidence>
<dbReference type="EMBL" id="CADCUS010000325">
    <property type="protein sequence ID" value="CAA9414068.1"/>
    <property type="molecule type" value="Genomic_DNA"/>
</dbReference>
<proteinExistence type="predicted"/>
<protein>
    <submittedName>
        <fullName evidence="2">Arsenate reductase thioredoxin-coupled</fullName>
        <ecNumber evidence="2">1.20.4.4</ecNumber>
    </submittedName>
</protein>
<reference evidence="2" key="1">
    <citation type="submission" date="2020-02" db="EMBL/GenBank/DDBJ databases">
        <authorList>
            <person name="Meier V. D."/>
        </authorList>
    </citation>
    <scope>NUCLEOTIDE SEQUENCE</scope>
    <source>
        <strain evidence="2">AVDCRST_MAG66</strain>
    </source>
</reference>
<name>A0A6J4PHV7_9PSEU</name>